<evidence type="ECO:0000313" key="7">
    <source>
        <dbReference type="EMBL" id="KAG9509232.1"/>
    </source>
</evidence>
<dbReference type="InterPro" id="IPR001179">
    <property type="entry name" value="PPIase_FKBP_dom"/>
</dbReference>
<accession>A0ABQ7S769</accession>
<dbReference type="PANTHER" id="PTHR45779">
    <property type="entry name" value="PEPTIDYLPROLYL ISOMERASE"/>
    <property type="match status" value="1"/>
</dbReference>
<evidence type="ECO:0000256" key="3">
    <source>
        <dbReference type="ARBA" id="ARBA00023110"/>
    </source>
</evidence>
<keyword evidence="8" id="KW-1185">Reference proteome</keyword>
<dbReference type="InterPro" id="IPR044609">
    <property type="entry name" value="FKBP2/11"/>
</dbReference>
<evidence type="ECO:0000313" key="8">
    <source>
        <dbReference type="Proteomes" id="UP000825002"/>
    </source>
</evidence>
<gene>
    <name evidence="7" type="primary">Fkbp2</name>
    <name evidence="7" type="ORF">GZH46_02258</name>
</gene>
<feature type="non-terminal residue" evidence="7">
    <location>
        <position position="119"/>
    </location>
</feature>
<dbReference type="EC" id="5.2.1.8" evidence="2 5"/>
<dbReference type="GO" id="GO:0016853">
    <property type="term" value="F:isomerase activity"/>
    <property type="evidence" value="ECO:0007669"/>
    <property type="project" value="UniProtKB-KW"/>
</dbReference>
<proteinExistence type="predicted"/>
<dbReference type="InterPro" id="IPR046357">
    <property type="entry name" value="PPIase_dom_sf"/>
</dbReference>
<dbReference type="SUPFAM" id="SSF54534">
    <property type="entry name" value="FKBP-like"/>
    <property type="match status" value="1"/>
</dbReference>
<feature type="domain" description="PPIase FKBP-type" evidence="6">
    <location>
        <begin position="35"/>
        <end position="113"/>
    </location>
</feature>
<reference evidence="7 8" key="1">
    <citation type="submission" date="2020-10" db="EMBL/GenBank/DDBJ databases">
        <authorList>
            <person name="Klimov P.B."/>
            <person name="Dyachkov S.M."/>
            <person name="Chetverikov P.E."/>
        </authorList>
    </citation>
    <scope>NUCLEOTIDE SEQUENCE [LARGE SCALE GENOMIC DNA]</scope>
    <source>
        <strain evidence="7">BMOC 18-1129-001#AD2665</strain>
        <tissue evidence="7">Entire mites</tissue>
    </source>
</reference>
<comment type="catalytic activity">
    <reaction evidence="1 5">
        <text>[protein]-peptidylproline (omega=180) = [protein]-peptidylproline (omega=0)</text>
        <dbReference type="Rhea" id="RHEA:16237"/>
        <dbReference type="Rhea" id="RHEA-COMP:10747"/>
        <dbReference type="Rhea" id="RHEA-COMP:10748"/>
        <dbReference type="ChEBI" id="CHEBI:83833"/>
        <dbReference type="ChEBI" id="CHEBI:83834"/>
        <dbReference type="EC" id="5.2.1.8"/>
    </reaction>
</comment>
<dbReference type="Gene3D" id="3.10.50.40">
    <property type="match status" value="1"/>
</dbReference>
<name>A0ABQ7S769_9ACAR</name>
<dbReference type="Pfam" id="PF00254">
    <property type="entry name" value="FKBP_C"/>
    <property type="match status" value="1"/>
</dbReference>
<protein>
    <recommendedName>
        <fullName evidence="2 5">peptidylprolyl isomerase</fullName>
        <ecNumber evidence="2 5">5.2.1.8</ecNumber>
    </recommendedName>
</protein>
<dbReference type="Proteomes" id="UP000825002">
    <property type="component" value="Unassembled WGS sequence"/>
</dbReference>
<evidence type="ECO:0000256" key="4">
    <source>
        <dbReference type="ARBA" id="ARBA00023235"/>
    </source>
</evidence>
<evidence type="ECO:0000256" key="5">
    <source>
        <dbReference type="PROSITE-ProRule" id="PRU00277"/>
    </source>
</evidence>
<evidence type="ECO:0000259" key="6">
    <source>
        <dbReference type="PROSITE" id="PS50059"/>
    </source>
</evidence>
<dbReference type="PANTHER" id="PTHR45779:SF7">
    <property type="entry name" value="PEPTIDYLPROLYL ISOMERASE"/>
    <property type="match status" value="1"/>
</dbReference>
<comment type="caution">
    <text evidence="7">The sequence shown here is derived from an EMBL/GenBank/DDBJ whole genome shotgun (WGS) entry which is preliminary data.</text>
</comment>
<keyword evidence="3 5" id="KW-0697">Rotamase</keyword>
<organism evidence="7 8">
    <name type="scientific">Fragariocoptes setiger</name>
    <dbReference type="NCBI Taxonomy" id="1670756"/>
    <lineage>
        <taxon>Eukaryota</taxon>
        <taxon>Metazoa</taxon>
        <taxon>Ecdysozoa</taxon>
        <taxon>Arthropoda</taxon>
        <taxon>Chelicerata</taxon>
        <taxon>Arachnida</taxon>
        <taxon>Acari</taxon>
        <taxon>Acariformes</taxon>
        <taxon>Trombidiformes</taxon>
        <taxon>Prostigmata</taxon>
        <taxon>Eupodina</taxon>
        <taxon>Eriophyoidea</taxon>
        <taxon>Phytoptidae</taxon>
        <taxon>Fragariocoptes</taxon>
    </lineage>
</organism>
<keyword evidence="4 5" id="KW-0413">Isomerase</keyword>
<evidence type="ECO:0000256" key="2">
    <source>
        <dbReference type="ARBA" id="ARBA00013194"/>
    </source>
</evidence>
<evidence type="ECO:0000256" key="1">
    <source>
        <dbReference type="ARBA" id="ARBA00000971"/>
    </source>
</evidence>
<dbReference type="PROSITE" id="PS50059">
    <property type="entry name" value="FKBP_PPIASE"/>
    <property type="match status" value="1"/>
</dbReference>
<dbReference type="EMBL" id="JAIFTH010000588">
    <property type="protein sequence ID" value="KAG9509232.1"/>
    <property type="molecule type" value="Genomic_DNA"/>
</dbReference>
<sequence>MPTAQTKDEVPKPTGQLQIGIKKRVNDCARKATKGDSLHIHYNGYLKANGEEFDNSYKRGQPVLFTLGTGQESVLEKRKLVVPAHLAYGDDGAPPTIPPDSILTFEIEAVKIDDAKSEL</sequence>